<name>A0A4C1WS82_EUMVA</name>
<evidence type="ECO:0000313" key="1">
    <source>
        <dbReference type="EMBL" id="GBP52974.1"/>
    </source>
</evidence>
<accession>A0A4C1WS82</accession>
<dbReference type="Proteomes" id="UP000299102">
    <property type="component" value="Unassembled WGS sequence"/>
</dbReference>
<comment type="caution">
    <text evidence="1">The sequence shown here is derived from an EMBL/GenBank/DDBJ whole genome shotgun (WGS) entry which is preliminary data.</text>
</comment>
<organism evidence="1 2">
    <name type="scientific">Eumeta variegata</name>
    <name type="common">Bagworm moth</name>
    <name type="synonym">Eumeta japonica</name>
    <dbReference type="NCBI Taxonomy" id="151549"/>
    <lineage>
        <taxon>Eukaryota</taxon>
        <taxon>Metazoa</taxon>
        <taxon>Ecdysozoa</taxon>
        <taxon>Arthropoda</taxon>
        <taxon>Hexapoda</taxon>
        <taxon>Insecta</taxon>
        <taxon>Pterygota</taxon>
        <taxon>Neoptera</taxon>
        <taxon>Endopterygota</taxon>
        <taxon>Lepidoptera</taxon>
        <taxon>Glossata</taxon>
        <taxon>Ditrysia</taxon>
        <taxon>Tineoidea</taxon>
        <taxon>Psychidae</taxon>
        <taxon>Oiketicinae</taxon>
        <taxon>Eumeta</taxon>
    </lineage>
</organism>
<sequence>MRRLDPYPSFDIKSIRYQRTETAERDTTALGVRNDFFHFTVSRALETAECQMRMLVLRFERFQLKFPHASSVTVESY</sequence>
<protein>
    <submittedName>
        <fullName evidence="1">Uncharacterized protein</fullName>
    </submittedName>
</protein>
<evidence type="ECO:0000313" key="2">
    <source>
        <dbReference type="Proteomes" id="UP000299102"/>
    </source>
</evidence>
<dbReference type="EMBL" id="BGZK01000613">
    <property type="protein sequence ID" value="GBP52974.1"/>
    <property type="molecule type" value="Genomic_DNA"/>
</dbReference>
<reference evidence="1 2" key="1">
    <citation type="journal article" date="2019" name="Commun. Biol.">
        <title>The bagworm genome reveals a unique fibroin gene that provides high tensile strength.</title>
        <authorList>
            <person name="Kono N."/>
            <person name="Nakamura H."/>
            <person name="Ohtoshi R."/>
            <person name="Tomita M."/>
            <person name="Numata K."/>
            <person name="Arakawa K."/>
        </authorList>
    </citation>
    <scope>NUCLEOTIDE SEQUENCE [LARGE SCALE GENOMIC DNA]</scope>
</reference>
<keyword evidence="2" id="KW-1185">Reference proteome</keyword>
<gene>
    <name evidence="1" type="ORF">EVAR_97567_1</name>
</gene>
<proteinExistence type="predicted"/>
<dbReference type="AlphaFoldDB" id="A0A4C1WS82"/>